<dbReference type="Proteomes" id="UP000480804">
    <property type="component" value="Unassembled WGS sequence"/>
</dbReference>
<feature type="compositionally biased region" description="Basic and acidic residues" evidence="1">
    <location>
        <begin position="22"/>
        <end position="34"/>
    </location>
</feature>
<keyword evidence="4" id="KW-1185">Reference proteome</keyword>
<comment type="caution">
    <text evidence="3">The sequence shown here is derived from an EMBL/GenBank/DDBJ whole genome shotgun (WGS) entry which is preliminary data.</text>
</comment>
<reference evidence="3" key="1">
    <citation type="journal article" date="2014" name="Int. J. Syst. Evol. Microbiol.">
        <title>Complete genome sequence of Corynebacterium casei LMG S-19264T (=DSM 44701T), isolated from a smear-ripened cheese.</title>
        <authorList>
            <consortium name="US DOE Joint Genome Institute (JGI-PGF)"/>
            <person name="Walter F."/>
            <person name="Albersmeier A."/>
            <person name="Kalinowski J."/>
            <person name="Ruckert C."/>
        </authorList>
    </citation>
    <scope>NUCLEOTIDE SEQUENCE</scope>
    <source>
        <strain evidence="3">JCM 4136</strain>
    </source>
</reference>
<feature type="region of interest" description="Disordered" evidence="1">
    <location>
        <begin position="1"/>
        <end position="65"/>
    </location>
</feature>
<dbReference type="AlphaFoldDB" id="A0A8H9HMF1"/>
<accession>A0A8H9HMF1</accession>
<dbReference type="EMBL" id="BLLO01000020">
    <property type="protein sequence ID" value="GFH78764.1"/>
    <property type="molecule type" value="Genomic_DNA"/>
</dbReference>
<evidence type="ECO:0000313" key="3">
    <source>
        <dbReference type="EMBL" id="GGU68084.1"/>
    </source>
</evidence>
<evidence type="ECO:0000313" key="5">
    <source>
        <dbReference type="Proteomes" id="UP000660975"/>
    </source>
</evidence>
<evidence type="ECO:0000313" key="4">
    <source>
        <dbReference type="Proteomes" id="UP000480804"/>
    </source>
</evidence>
<organism evidence="3 5">
    <name type="scientific">Streptomyces gougerotii</name>
    <dbReference type="NCBI Taxonomy" id="53448"/>
    <lineage>
        <taxon>Bacteria</taxon>
        <taxon>Bacillati</taxon>
        <taxon>Actinomycetota</taxon>
        <taxon>Actinomycetes</taxon>
        <taxon>Kitasatosporales</taxon>
        <taxon>Streptomycetaceae</taxon>
        <taxon>Streptomyces</taxon>
        <taxon>Streptomyces diastaticus group</taxon>
    </lineage>
</organism>
<evidence type="ECO:0000256" key="1">
    <source>
        <dbReference type="SAM" id="MobiDB-lite"/>
    </source>
</evidence>
<proteinExistence type="predicted"/>
<sequence length="107" mass="11231">MEAADEPDRPDRGPAGGARGRHGGEAGEDVRQPSRPENQGEAEADEVEAGRPVAAVAQPGSRKSRPWPLRAAAVLSIRPKSPEERSSASTVSVAVPLISSTDLTIWI</sequence>
<feature type="compositionally biased region" description="Basic and acidic residues" evidence="1">
    <location>
        <begin position="1"/>
        <end position="12"/>
    </location>
</feature>
<reference evidence="2 4" key="2">
    <citation type="submission" date="2020-02" db="EMBL/GenBank/DDBJ databases">
        <title>Whole genome shotgun sequence of Streptomyces gougerotii NBRC 13043.</title>
        <authorList>
            <person name="Ichikawa N."/>
            <person name="Komaki H."/>
            <person name="Tamura T."/>
        </authorList>
    </citation>
    <scope>NUCLEOTIDE SEQUENCE [LARGE SCALE GENOMIC DNA]</scope>
    <source>
        <strain evidence="2 4">NBRC 13043</strain>
    </source>
</reference>
<dbReference type="Proteomes" id="UP000660975">
    <property type="component" value="Unassembled WGS sequence"/>
</dbReference>
<gene>
    <name evidence="3" type="ORF">GCM10010227_22150</name>
    <name evidence="2" type="ORF">Sgou_34340</name>
</gene>
<dbReference type="EMBL" id="BMSC01000005">
    <property type="protein sequence ID" value="GGU68084.1"/>
    <property type="molecule type" value="Genomic_DNA"/>
</dbReference>
<evidence type="ECO:0000313" key="2">
    <source>
        <dbReference type="EMBL" id="GFH78764.1"/>
    </source>
</evidence>
<name>A0A8H9HMF1_9ACTN</name>
<protein>
    <submittedName>
        <fullName evidence="3">Uncharacterized protein</fullName>
    </submittedName>
</protein>
<reference evidence="3" key="3">
    <citation type="submission" date="2020-09" db="EMBL/GenBank/DDBJ databases">
        <authorList>
            <person name="Sun Q."/>
            <person name="Ohkuma M."/>
        </authorList>
    </citation>
    <scope>NUCLEOTIDE SEQUENCE</scope>
    <source>
        <strain evidence="3">JCM 4136</strain>
    </source>
</reference>